<dbReference type="InterPro" id="IPR011008">
    <property type="entry name" value="Dimeric_a/b-barrel"/>
</dbReference>
<proteinExistence type="predicted"/>
<dbReference type="InterPro" id="IPR019887">
    <property type="entry name" value="Tscrpt_reg_AsnC/Lrp_C"/>
</dbReference>
<keyword evidence="3" id="KW-1185">Reference proteome</keyword>
<organism evidence="2 3">
    <name type="scientific">Alicyclobacillus cycloheptanicus</name>
    <dbReference type="NCBI Taxonomy" id="1457"/>
    <lineage>
        <taxon>Bacteria</taxon>
        <taxon>Bacillati</taxon>
        <taxon>Bacillota</taxon>
        <taxon>Bacilli</taxon>
        <taxon>Bacillales</taxon>
        <taxon>Alicyclobacillaceae</taxon>
        <taxon>Alicyclobacillus</taxon>
    </lineage>
</organism>
<dbReference type="InterPro" id="IPR036388">
    <property type="entry name" value="WH-like_DNA-bd_sf"/>
</dbReference>
<comment type="caution">
    <text evidence="2">The sequence shown here is derived from an EMBL/GenBank/DDBJ whole genome shotgun (WGS) entry which is preliminary data.</text>
</comment>
<name>A0ABT9XFP2_9BACL</name>
<evidence type="ECO:0000259" key="1">
    <source>
        <dbReference type="Pfam" id="PF01037"/>
    </source>
</evidence>
<accession>A0ABT9XFP2</accession>
<dbReference type="RefSeq" id="WP_274454911.1">
    <property type="nucleotide sequence ID" value="NZ_CP067097.1"/>
</dbReference>
<keyword evidence="2" id="KW-0238">DNA-binding</keyword>
<dbReference type="EMBL" id="JAUSTP010000004">
    <property type="protein sequence ID" value="MDQ0189119.1"/>
    <property type="molecule type" value="Genomic_DNA"/>
</dbReference>
<dbReference type="Gene3D" id="3.30.70.920">
    <property type="match status" value="1"/>
</dbReference>
<dbReference type="InterPro" id="IPR036390">
    <property type="entry name" value="WH_DNA-bd_sf"/>
</dbReference>
<evidence type="ECO:0000313" key="3">
    <source>
        <dbReference type="Proteomes" id="UP001232973"/>
    </source>
</evidence>
<reference evidence="2 3" key="1">
    <citation type="submission" date="2023-07" db="EMBL/GenBank/DDBJ databases">
        <title>Genomic Encyclopedia of Type Strains, Phase IV (KMG-IV): sequencing the most valuable type-strain genomes for metagenomic binning, comparative biology and taxonomic classification.</title>
        <authorList>
            <person name="Goeker M."/>
        </authorList>
    </citation>
    <scope>NUCLEOTIDE SEQUENCE [LARGE SCALE GENOMIC DNA]</scope>
    <source>
        <strain evidence="2 3">DSM 4006</strain>
    </source>
</reference>
<dbReference type="GO" id="GO:0003677">
    <property type="term" value="F:DNA binding"/>
    <property type="evidence" value="ECO:0007669"/>
    <property type="project" value="UniProtKB-KW"/>
</dbReference>
<dbReference type="SUPFAM" id="SSF54909">
    <property type="entry name" value="Dimeric alpha+beta barrel"/>
    <property type="match status" value="1"/>
</dbReference>
<dbReference type="InterPro" id="IPR019888">
    <property type="entry name" value="Tscrpt_reg_AsnC-like"/>
</dbReference>
<dbReference type="SUPFAM" id="SSF46785">
    <property type="entry name" value="Winged helix' DNA-binding domain"/>
    <property type="match status" value="1"/>
</dbReference>
<dbReference type="InterPro" id="IPR050684">
    <property type="entry name" value="HTH-Siroheme_Decarb"/>
</dbReference>
<dbReference type="SMART" id="SM00344">
    <property type="entry name" value="HTH_ASNC"/>
    <property type="match status" value="1"/>
</dbReference>
<dbReference type="Gene3D" id="1.10.10.10">
    <property type="entry name" value="Winged helix-like DNA-binding domain superfamily/Winged helix DNA-binding domain"/>
    <property type="match status" value="1"/>
</dbReference>
<feature type="domain" description="Transcription regulator AsnC/Lrp ligand binding" evidence="1">
    <location>
        <begin position="70"/>
        <end position="143"/>
    </location>
</feature>
<evidence type="ECO:0000313" key="2">
    <source>
        <dbReference type="EMBL" id="MDQ0189119.1"/>
    </source>
</evidence>
<sequence length="164" mass="18674">MTEEKKHEILRLLHTNSRLSTEAIATMLGESPEAVSEVIKTYEEERVILRYSAVVDWDKVESGRITAVIDVKVVPQREVGFDAIAERIYRFPEVKSVYLMSGAYDLQVIVEGYDIKEVSRFVSERLATIENVNSTTTHFMLKTYKEAGVIFDDGEGDRRLVISP</sequence>
<dbReference type="Proteomes" id="UP001232973">
    <property type="component" value="Unassembled WGS sequence"/>
</dbReference>
<gene>
    <name evidence="2" type="ORF">J2S03_000935</name>
</gene>
<dbReference type="PANTHER" id="PTHR43413">
    <property type="entry name" value="TRANSCRIPTIONAL REGULATOR, ASNC FAMILY"/>
    <property type="match status" value="1"/>
</dbReference>
<protein>
    <submittedName>
        <fullName evidence="2">DNA-binding Lrp family transcriptional regulator</fullName>
    </submittedName>
</protein>
<dbReference type="Pfam" id="PF01037">
    <property type="entry name" value="AsnC_trans_reg"/>
    <property type="match status" value="1"/>
</dbReference>
<dbReference type="PANTHER" id="PTHR43413:SF7">
    <property type="entry name" value="HTH-TYPE TRANSCRIPTIONAL REGULATOR PTR2"/>
    <property type="match status" value="1"/>
</dbReference>